<keyword evidence="1" id="KW-0812">Transmembrane</keyword>
<feature type="transmembrane region" description="Helical" evidence="1">
    <location>
        <begin position="60"/>
        <end position="88"/>
    </location>
</feature>
<keyword evidence="1" id="KW-1133">Transmembrane helix</keyword>
<evidence type="ECO:0000256" key="1">
    <source>
        <dbReference type="SAM" id="Phobius"/>
    </source>
</evidence>
<protein>
    <recommendedName>
        <fullName evidence="4">Rod shape-determining protein MreD</fullName>
    </recommendedName>
</protein>
<dbReference type="EMBL" id="AOLV01000010">
    <property type="protein sequence ID" value="EPX86698.1"/>
    <property type="molecule type" value="Genomic_DNA"/>
</dbReference>
<evidence type="ECO:0008006" key="4">
    <source>
        <dbReference type="Google" id="ProtNLM"/>
    </source>
</evidence>
<dbReference type="RefSeq" id="WP_021097606.1">
    <property type="nucleotide sequence ID" value="NZ_KE557320.1"/>
</dbReference>
<evidence type="ECO:0000313" key="3">
    <source>
        <dbReference type="Proteomes" id="UP000015346"/>
    </source>
</evidence>
<sequence>MTELGRGSRGGILAYLAIAALLTAASLLPLNTVPRPWAAPDILLAVTAAWAARRPDTLPVLAVAGVFLMADFLFQRPPGLFTALVLGLTEWLRSRAPALRRGSFPAEWAAVGAGIVAVALLNRVVLDLAMTPQAPLGLTLIQILLTVALYPLIAGLAQIAFGLHRPAQGEVDNLGHRL</sequence>
<keyword evidence="3" id="KW-1185">Reference proteome</keyword>
<dbReference type="AlphaFoldDB" id="S9R3Y0"/>
<reference evidence="2 3" key="1">
    <citation type="journal article" date="2013" name="Stand. Genomic Sci.">
        <title>Genome sequence of the reddish-pigmented Rubellimicrobium thermophilum type strain (DSM 16684(T)), a member of the Roseobacter clade.</title>
        <authorList>
            <person name="Fiebig A."/>
            <person name="Riedel T."/>
            <person name="Gronow S."/>
            <person name="Petersen J."/>
            <person name="Klenk H.P."/>
            <person name="Goker M."/>
        </authorList>
    </citation>
    <scope>NUCLEOTIDE SEQUENCE [LARGE SCALE GENOMIC DNA]</scope>
    <source>
        <strain evidence="2 3">DSM 16684</strain>
    </source>
</reference>
<feature type="transmembrane region" description="Helical" evidence="1">
    <location>
        <begin position="138"/>
        <end position="161"/>
    </location>
</feature>
<dbReference type="OrthoDB" id="7629477at2"/>
<feature type="transmembrane region" description="Helical" evidence="1">
    <location>
        <begin position="108"/>
        <end position="126"/>
    </location>
</feature>
<comment type="caution">
    <text evidence="2">The sequence shown here is derived from an EMBL/GenBank/DDBJ whole genome shotgun (WGS) entry which is preliminary data.</text>
</comment>
<feature type="transmembrane region" description="Helical" evidence="1">
    <location>
        <begin position="12"/>
        <end position="30"/>
    </location>
</feature>
<name>S9R3Y0_9RHOB</name>
<organism evidence="2 3">
    <name type="scientific">Rubellimicrobium thermophilum DSM 16684</name>
    <dbReference type="NCBI Taxonomy" id="1123069"/>
    <lineage>
        <taxon>Bacteria</taxon>
        <taxon>Pseudomonadati</taxon>
        <taxon>Pseudomonadota</taxon>
        <taxon>Alphaproteobacteria</taxon>
        <taxon>Rhodobacterales</taxon>
        <taxon>Roseobacteraceae</taxon>
        <taxon>Rubellimicrobium</taxon>
    </lineage>
</organism>
<evidence type="ECO:0000313" key="2">
    <source>
        <dbReference type="EMBL" id="EPX86698.1"/>
    </source>
</evidence>
<dbReference type="STRING" id="1123069.ruthe_01516"/>
<proteinExistence type="predicted"/>
<dbReference type="Proteomes" id="UP000015346">
    <property type="component" value="Unassembled WGS sequence"/>
</dbReference>
<keyword evidence="1" id="KW-0472">Membrane</keyword>
<dbReference type="HOGENOM" id="CLU_128751_0_0_5"/>
<gene>
    <name evidence="2" type="ORF">ruthe_01516</name>
</gene>
<accession>S9R3Y0</accession>